<dbReference type="RefSeq" id="WP_205010196.1">
    <property type="nucleotide sequence ID" value="NZ_JAFBEH010000038.1"/>
</dbReference>
<keyword evidence="2" id="KW-1185">Reference proteome</keyword>
<sequence length="312" mass="36085">MYFPYLRGRQYELIALRELLDNDKLGEYILPIIEPVKLSSTLINILEKFQEKNQNCSLVMNPQVGSFVSELGESQKENLVERLNKVLEGNNHLLRVSLMSKDYNETDDFNQTKDAGKIIICKQADDLEGYKNNYINQDIAYNIISENSRLKREVKDPRVKINDNFIKLPRNTDYLKNEDEFYTDDHLYFSADGYKGFSDYSIVGEDYSESGFAPYAVAIHIVYFDEEFNLRVNHFVSNSNTDPSNPAGKFKEALEKLITAVRSGKIQRTIAIDEFERLYNTESYPGLGTVKKLSIMHHIELIANYFKSKEES</sequence>
<reference evidence="1 2" key="1">
    <citation type="submission" date="2021-01" db="EMBL/GenBank/DDBJ databases">
        <title>Genomic Encyclopedia of Type Strains, Phase IV (KMG-IV): sequencing the most valuable type-strain genomes for metagenomic binning, comparative biology and taxonomic classification.</title>
        <authorList>
            <person name="Goeker M."/>
        </authorList>
    </citation>
    <scope>NUCLEOTIDE SEQUENCE [LARGE SCALE GENOMIC DNA]</scope>
    <source>
        <strain evidence="1 2">DSM 27382</strain>
    </source>
</reference>
<evidence type="ECO:0008006" key="3">
    <source>
        <dbReference type="Google" id="ProtNLM"/>
    </source>
</evidence>
<name>A0ABS2PTG9_9STRE</name>
<dbReference type="InterPro" id="IPR047727">
    <property type="entry name" value="Sce7725-like"/>
</dbReference>
<comment type="caution">
    <text evidence="1">The sequence shown here is derived from an EMBL/GenBank/DDBJ whole genome shotgun (WGS) entry which is preliminary data.</text>
</comment>
<gene>
    <name evidence="1" type="ORF">JOC28_001638</name>
</gene>
<dbReference type="EMBL" id="JAFBEH010000038">
    <property type="protein sequence ID" value="MBM7643336.1"/>
    <property type="molecule type" value="Genomic_DNA"/>
</dbReference>
<evidence type="ECO:0000313" key="1">
    <source>
        <dbReference type="EMBL" id="MBM7643336.1"/>
    </source>
</evidence>
<accession>A0ABS2PTG9</accession>
<evidence type="ECO:0000313" key="2">
    <source>
        <dbReference type="Proteomes" id="UP000697472"/>
    </source>
</evidence>
<organism evidence="1 2">
    <name type="scientific">Streptococcus loxodontisalivarius</name>
    <dbReference type="NCBI Taxonomy" id="1349415"/>
    <lineage>
        <taxon>Bacteria</taxon>
        <taxon>Bacillati</taxon>
        <taxon>Bacillota</taxon>
        <taxon>Bacilli</taxon>
        <taxon>Lactobacillales</taxon>
        <taxon>Streptococcaceae</taxon>
        <taxon>Streptococcus</taxon>
    </lineage>
</organism>
<protein>
    <recommendedName>
        <fullName evidence="3">Sce7725 family protein</fullName>
    </recommendedName>
</protein>
<dbReference type="Proteomes" id="UP000697472">
    <property type="component" value="Unassembled WGS sequence"/>
</dbReference>
<proteinExistence type="predicted"/>
<dbReference type="NCBIfam" id="NF033831">
    <property type="entry name" value="sce7725_fam"/>
    <property type="match status" value="1"/>
</dbReference>